<dbReference type="Proteomes" id="UP000694415">
    <property type="component" value="Unplaced"/>
</dbReference>
<dbReference type="Ensembl" id="ENSMSIT00000023828.1">
    <property type="protein sequence ID" value="ENSMSIP00000018860.1"/>
    <property type="gene ID" value="ENSMSIG00000016075.1"/>
</dbReference>
<evidence type="ECO:0000313" key="1">
    <source>
        <dbReference type="Ensembl" id="ENSMSIP00000018860.1"/>
    </source>
</evidence>
<accession>A0A8C6HDI4</accession>
<reference evidence="1" key="2">
    <citation type="submission" date="2025-09" db="UniProtKB">
        <authorList>
            <consortium name="Ensembl"/>
        </authorList>
    </citation>
    <scope>IDENTIFICATION</scope>
</reference>
<organism evidence="1 2">
    <name type="scientific">Mus spicilegus</name>
    <name type="common">Mound-building mouse</name>
    <dbReference type="NCBI Taxonomy" id="10103"/>
    <lineage>
        <taxon>Eukaryota</taxon>
        <taxon>Metazoa</taxon>
        <taxon>Chordata</taxon>
        <taxon>Craniata</taxon>
        <taxon>Vertebrata</taxon>
        <taxon>Euteleostomi</taxon>
        <taxon>Mammalia</taxon>
        <taxon>Eutheria</taxon>
        <taxon>Euarchontoglires</taxon>
        <taxon>Glires</taxon>
        <taxon>Rodentia</taxon>
        <taxon>Myomorpha</taxon>
        <taxon>Muroidea</taxon>
        <taxon>Muridae</taxon>
        <taxon>Murinae</taxon>
        <taxon>Mus</taxon>
        <taxon>Mus</taxon>
    </lineage>
</organism>
<dbReference type="AlphaFoldDB" id="A0A8C6HDI4"/>
<sequence>NNNAPRFGAGTKLTVKPSK</sequence>
<name>A0A8C6HDI4_MUSSI</name>
<proteinExistence type="predicted"/>
<protein>
    <submittedName>
        <fullName evidence="1">Uncharacterized protein</fullName>
    </submittedName>
</protein>
<keyword evidence="2" id="KW-1185">Reference proteome</keyword>
<reference evidence="1" key="1">
    <citation type="submission" date="2025-08" db="UniProtKB">
        <authorList>
            <consortium name="Ensembl"/>
        </authorList>
    </citation>
    <scope>IDENTIFICATION</scope>
</reference>
<evidence type="ECO:0000313" key="2">
    <source>
        <dbReference type="Proteomes" id="UP000694415"/>
    </source>
</evidence>